<dbReference type="EMBL" id="CM024805">
    <property type="protein sequence ID" value="KAG8009650.1"/>
    <property type="molecule type" value="Genomic_DNA"/>
</dbReference>
<feature type="non-terminal residue" evidence="1">
    <location>
        <position position="1"/>
    </location>
</feature>
<name>A0ACB7F595_NIBAL</name>
<evidence type="ECO:0000313" key="1">
    <source>
        <dbReference type="EMBL" id="KAG8009650.1"/>
    </source>
</evidence>
<gene>
    <name evidence="1" type="ORF">GBF38_018030</name>
</gene>
<sequence length="52" mass="5364">QDAHHDPEDSVGEDDSMPVCNVSPLTFFLSVLPADVNTASGGSVCTDNSATL</sequence>
<dbReference type="Proteomes" id="UP000805704">
    <property type="component" value="Chromosome 17"/>
</dbReference>
<accession>A0ACB7F595</accession>
<evidence type="ECO:0000313" key="2">
    <source>
        <dbReference type="Proteomes" id="UP000805704"/>
    </source>
</evidence>
<organism evidence="1 2">
    <name type="scientific">Nibea albiflora</name>
    <name type="common">Yellow drum</name>
    <name type="synonym">Corvina albiflora</name>
    <dbReference type="NCBI Taxonomy" id="240163"/>
    <lineage>
        <taxon>Eukaryota</taxon>
        <taxon>Metazoa</taxon>
        <taxon>Chordata</taxon>
        <taxon>Craniata</taxon>
        <taxon>Vertebrata</taxon>
        <taxon>Euteleostomi</taxon>
        <taxon>Actinopterygii</taxon>
        <taxon>Neopterygii</taxon>
        <taxon>Teleostei</taxon>
        <taxon>Neoteleostei</taxon>
        <taxon>Acanthomorphata</taxon>
        <taxon>Eupercaria</taxon>
        <taxon>Sciaenidae</taxon>
        <taxon>Nibea</taxon>
    </lineage>
</organism>
<protein>
    <submittedName>
        <fullName evidence="1">Uncharacterized protein</fullName>
    </submittedName>
</protein>
<comment type="caution">
    <text evidence="1">The sequence shown here is derived from an EMBL/GenBank/DDBJ whole genome shotgun (WGS) entry which is preliminary data.</text>
</comment>
<reference evidence="1" key="1">
    <citation type="submission" date="2020-04" db="EMBL/GenBank/DDBJ databases">
        <title>A chromosome-scale assembly and high-density genetic map of the yellow drum (Nibea albiflora) genome.</title>
        <authorList>
            <person name="Xu D."/>
            <person name="Zhang W."/>
            <person name="Chen R."/>
            <person name="Tan P."/>
            <person name="Wang L."/>
            <person name="Song H."/>
            <person name="Tian L."/>
            <person name="Zhu Q."/>
            <person name="Wang B."/>
        </authorList>
    </citation>
    <scope>NUCLEOTIDE SEQUENCE</scope>
    <source>
        <strain evidence="1">ZJHYS-2018</strain>
    </source>
</reference>
<keyword evidence="2" id="KW-1185">Reference proteome</keyword>
<proteinExistence type="predicted"/>